<evidence type="ECO:0000313" key="2">
    <source>
        <dbReference type="EMBL" id="TNN89030.1"/>
    </source>
</evidence>
<proteinExistence type="predicted"/>
<evidence type="ECO:0000313" key="3">
    <source>
        <dbReference type="Proteomes" id="UP000314294"/>
    </source>
</evidence>
<organism evidence="2 3">
    <name type="scientific">Liparis tanakae</name>
    <name type="common">Tanaka's snailfish</name>
    <dbReference type="NCBI Taxonomy" id="230148"/>
    <lineage>
        <taxon>Eukaryota</taxon>
        <taxon>Metazoa</taxon>
        <taxon>Chordata</taxon>
        <taxon>Craniata</taxon>
        <taxon>Vertebrata</taxon>
        <taxon>Euteleostomi</taxon>
        <taxon>Actinopterygii</taxon>
        <taxon>Neopterygii</taxon>
        <taxon>Teleostei</taxon>
        <taxon>Neoteleostei</taxon>
        <taxon>Acanthomorphata</taxon>
        <taxon>Eupercaria</taxon>
        <taxon>Perciformes</taxon>
        <taxon>Cottioidei</taxon>
        <taxon>Cottales</taxon>
        <taxon>Liparidae</taxon>
        <taxon>Liparis</taxon>
    </lineage>
</organism>
<keyword evidence="3" id="KW-1185">Reference proteome</keyword>
<sequence>MKGATPVPGPTIMKGANGSAGGRKEQLGLKLTWIYSRGFQCTHYLWQSRAAGGFILLRENQHRIDEVKQPTGTQASPPRRPPRACWELHHVEDEMQLSWVPKTRAIEMGPQRDLDGGRQRQKEAITCDMKACLDK</sequence>
<protein>
    <submittedName>
        <fullName evidence="2">Uncharacterized protein</fullName>
    </submittedName>
</protein>
<feature type="region of interest" description="Disordered" evidence="1">
    <location>
        <begin position="1"/>
        <end position="23"/>
    </location>
</feature>
<reference evidence="2 3" key="1">
    <citation type="submission" date="2019-03" db="EMBL/GenBank/DDBJ databases">
        <title>First draft genome of Liparis tanakae, snailfish: a comprehensive survey of snailfish specific genes.</title>
        <authorList>
            <person name="Kim W."/>
            <person name="Song I."/>
            <person name="Jeong J.-H."/>
            <person name="Kim D."/>
            <person name="Kim S."/>
            <person name="Ryu S."/>
            <person name="Song J.Y."/>
            <person name="Lee S.K."/>
        </authorList>
    </citation>
    <scope>NUCLEOTIDE SEQUENCE [LARGE SCALE GENOMIC DNA]</scope>
    <source>
        <tissue evidence="2">Muscle</tissue>
    </source>
</reference>
<dbReference type="EMBL" id="SRLO01000003">
    <property type="protein sequence ID" value="TNN89030.1"/>
    <property type="molecule type" value="Genomic_DNA"/>
</dbReference>
<dbReference type="AlphaFoldDB" id="A0A4Z2JFT0"/>
<gene>
    <name evidence="2" type="ORF">EYF80_000909</name>
</gene>
<dbReference type="Proteomes" id="UP000314294">
    <property type="component" value="Unassembled WGS sequence"/>
</dbReference>
<accession>A0A4Z2JFT0</accession>
<name>A0A4Z2JFT0_9TELE</name>
<evidence type="ECO:0000256" key="1">
    <source>
        <dbReference type="SAM" id="MobiDB-lite"/>
    </source>
</evidence>
<comment type="caution">
    <text evidence="2">The sequence shown here is derived from an EMBL/GenBank/DDBJ whole genome shotgun (WGS) entry which is preliminary data.</text>
</comment>